<organism evidence="1 2">
    <name type="scientific">Anopheles maculatus</name>
    <dbReference type="NCBI Taxonomy" id="74869"/>
    <lineage>
        <taxon>Eukaryota</taxon>
        <taxon>Metazoa</taxon>
        <taxon>Ecdysozoa</taxon>
        <taxon>Arthropoda</taxon>
        <taxon>Hexapoda</taxon>
        <taxon>Insecta</taxon>
        <taxon>Pterygota</taxon>
        <taxon>Neoptera</taxon>
        <taxon>Endopterygota</taxon>
        <taxon>Diptera</taxon>
        <taxon>Nematocera</taxon>
        <taxon>Culicoidea</taxon>
        <taxon>Culicidae</taxon>
        <taxon>Anophelinae</taxon>
        <taxon>Anopheles</taxon>
        <taxon>Anopheles maculatus group</taxon>
    </lineage>
</organism>
<reference evidence="2" key="1">
    <citation type="submission" date="2013-09" db="EMBL/GenBank/DDBJ databases">
        <title>The Genome Sequence of Anopheles maculatus species B.</title>
        <authorList>
            <consortium name="The Broad Institute Genomics Platform"/>
            <person name="Neafsey D.E."/>
            <person name="Besansky N."/>
            <person name="Howell P."/>
            <person name="Walton C."/>
            <person name="Young S.K."/>
            <person name="Zeng Q."/>
            <person name="Gargeya S."/>
            <person name="Fitzgerald M."/>
            <person name="Haas B."/>
            <person name="Abouelleil A."/>
            <person name="Allen A.W."/>
            <person name="Alvarado L."/>
            <person name="Arachchi H.M."/>
            <person name="Berlin A.M."/>
            <person name="Chapman S.B."/>
            <person name="Gainer-Dewar J."/>
            <person name="Goldberg J."/>
            <person name="Griggs A."/>
            <person name="Gujja S."/>
            <person name="Hansen M."/>
            <person name="Howarth C."/>
            <person name="Imamovic A."/>
            <person name="Ireland A."/>
            <person name="Larimer J."/>
            <person name="McCowan C."/>
            <person name="Murphy C."/>
            <person name="Pearson M."/>
            <person name="Poon T.W."/>
            <person name="Priest M."/>
            <person name="Roberts A."/>
            <person name="Saif S."/>
            <person name="Shea T."/>
            <person name="Sisk P."/>
            <person name="Sykes S."/>
            <person name="Wortman J."/>
            <person name="Nusbaum C."/>
            <person name="Birren B."/>
        </authorList>
    </citation>
    <scope>NUCLEOTIDE SEQUENCE [LARGE SCALE GENOMIC DNA]</scope>
    <source>
        <strain evidence="2">maculatus3</strain>
    </source>
</reference>
<accession>A0A182SXM5</accession>
<name>A0A182SXM5_9DIPT</name>
<sequence length="389" mass="42619">MQSGFTAQFTTLQKQGNFITNQLSDSFKSIQTRLSLFSAALDRLKAGVTAARDAPGNPPNGISQENLNRYVTSKMTFDLQDALSRLSADVPLVEYIVEETQRKLSIADVFLGDMRNEAVIVVGDATNAKERFGSDVTTVSTNIVTPLNERVTPVYNEQLQTIAAVQSVLQAITTYTDDLKPALDRLAEQLNEAGITALVTNVENAFTKYNNDLDESIASSTSVEKFFIEETCGGLVTVIDALVANSPYSNFCFSKFSPRLFTQYALSFYTVSECYDIETERMYKLQDLITLIIGMIIYDVEDLGDAISTCALLTNGASCVTMVGPYYEKLATTVEEKEDYMVNFIQSETKFSLQRISACINAAKYSTVTSVAAIVSNLNTCSLNGPSTA</sequence>
<proteinExistence type="predicted"/>
<keyword evidence="2" id="KW-1185">Reference proteome</keyword>
<evidence type="ECO:0008006" key="3">
    <source>
        <dbReference type="Google" id="ProtNLM"/>
    </source>
</evidence>
<dbReference type="AlphaFoldDB" id="A0A182SXM5"/>
<evidence type="ECO:0000313" key="2">
    <source>
        <dbReference type="Proteomes" id="UP000075901"/>
    </source>
</evidence>
<protein>
    <recommendedName>
        <fullName evidence="3">Protein TsetseEP domain-containing protein</fullName>
    </recommendedName>
</protein>
<dbReference type="EnsemblMetazoa" id="AMAM015485-RA">
    <property type="protein sequence ID" value="AMAM015485-PA"/>
    <property type="gene ID" value="AMAM015485"/>
</dbReference>
<dbReference type="Proteomes" id="UP000075901">
    <property type="component" value="Unassembled WGS sequence"/>
</dbReference>
<dbReference type="VEuPathDB" id="VectorBase:AMAM015485"/>
<reference evidence="1" key="2">
    <citation type="submission" date="2020-05" db="UniProtKB">
        <authorList>
            <consortium name="EnsemblMetazoa"/>
        </authorList>
    </citation>
    <scope>IDENTIFICATION</scope>
    <source>
        <strain evidence="1">maculatus3</strain>
    </source>
</reference>
<evidence type="ECO:0000313" key="1">
    <source>
        <dbReference type="EnsemblMetazoa" id="AMAM015485-PA"/>
    </source>
</evidence>